<evidence type="ECO:0000256" key="11">
    <source>
        <dbReference type="HAMAP-Rule" id="MF_00115"/>
    </source>
</evidence>
<sequence length="145" mass="15698">MLKEFKEFAMRGNVVDLAVGVIIGAAFGKIVDSLVKDIIMPPIGLILGKVDFTNLYVLLRESDKTPGPYATLEAAQKAGAVTLNYGNFINIAISFVIVAFAVFLLVKGLNSMKRAEEAAPAAPAATPEDVQLLREIRDLLQQQKH</sequence>
<evidence type="ECO:0000256" key="1">
    <source>
        <dbReference type="ARBA" id="ARBA00004651"/>
    </source>
</evidence>
<keyword evidence="13" id="KW-1185">Reference proteome</keyword>
<dbReference type="InterPro" id="IPR019823">
    <property type="entry name" value="Mechanosensitive_channel_CS"/>
</dbReference>
<dbReference type="InterPro" id="IPR036019">
    <property type="entry name" value="MscL_channel"/>
</dbReference>
<keyword evidence="4 11" id="KW-0813">Transport</keyword>
<keyword evidence="10 11" id="KW-0407">Ion channel</keyword>
<comment type="function">
    <text evidence="11">Channel that opens in response to stretch forces in the membrane lipid bilayer. May participate in the regulation of osmotic pressure changes within the cell.</text>
</comment>
<evidence type="ECO:0000256" key="4">
    <source>
        <dbReference type="ARBA" id="ARBA00022448"/>
    </source>
</evidence>
<dbReference type="NCBIfam" id="TIGR00220">
    <property type="entry name" value="mscL"/>
    <property type="match status" value="1"/>
</dbReference>
<keyword evidence="11" id="KW-0997">Cell inner membrane</keyword>
<evidence type="ECO:0000256" key="9">
    <source>
        <dbReference type="ARBA" id="ARBA00023136"/>
    </source>
</evidence>
<evidence type="ECO:0000256" key="5">
    <source>
        <dbReference type="ARBA" id="ARBA00022475"/>
    </source>
</evidence>
<dbReference type="InterPro" id="IPR037673">
    <property type="entry name" value="MSC/AndL"/>
</dbReference>
<dbReference type="InterPro" id="IPR001185">
    <property type="entry name" value="MS_channel"/>
</dbReference>
<dbReference type="GO" id="GO:0008381">
    <property type="term" value="F:mechanosensitive monoatomic ion channel activity"/>
    <property type="evidence" value="ECO:0007669"/>
    <property type="project" value="UniProtKB-UniRule"/>
</dbReference>
<evidence type="ECO:0000256" key="7">
    <source>
        <dbReference type="ARBA" id="ARBA00022989"/>
    </source>
</evidence>
<dbReference type="PROSITE" id="PS01327">
    <property type="entry name" value="MSCL"/>
    <property type="match status" value="1"/>
</dbReference>
<keyword evidence="7 11" id="KW-1133">Transmembrane helix</keyword>
<reference evidence="12 13" key="1">
    <citation type="submission" date="2020-08" db="EMBL/GenBank/DDBJ databases">
        <title>Genomic Encyclopedia of Type Strains, Phase IV (KMG-IV): sequencing the most valuable type-strain genomes for metagenomic binning, comparative biology and taxonomic classification.</title>
        <authorList>
            <person name="Goeker M."/>
        </authorList>
    </citation>
    <scope>NUCLEOTIDE SEQUENCE [LARGE SCALE GENOMIC DNA]</scope>
    <source>
        <strain evidence="12 13">DSM 18233</strain>
    </source>
</reference>
<evidence type="ECO:0000313" key="13">
    <source>
        <dbReference type="Proteomes" id="UP000543030"/>
    </source>
</evidence>
<dbReference type="NCBIfam" id="NF001843">
    <property type="entry name" value="PRK00567.1-4"/>
    <property type="match status" value="1"/>
</dbReference>
<feature type="transmembrane region" description="Helical" evidence="11">
    <location>
        <begin position="12"/>
        <end position="31"/>
    </location>
</feature>
<comment type="subcellular location">
    <subcellularLocation>
        <location evidence="11">Cell inner membrane</location>
        <topology evidence="11">Multi-pass membrane protein</topology>
    </subcellularLocation>
    <subcellularLocation>
        <location evidence="1">Cell membrane</location>
        <topology evidence="1">Multi-pass membrane protein</topology>
    </subcellularLocation>
</comment>
<keyword evidence="5 11" id="KW-1003">Cell membrane</keyword>
<dbReference type="PANTHER" id="PTHR30266">
    <property type="entry name" value="MECHANOSENSITIVE CHANNEL MSCL"/>
    <property type="match status" value="1"/>
</dbReference>
<proteinExistence type="inferred from homology"/>
<evidence type="ECO:0000256" key="3">
    <source>
        <dbReference type="ARBA" id="ARBA00011255"/>
    </source>
</evidence>
<keyword evidence="9 11" id="KW-0472">Membrane</keyword>
<comment type="similarity">
    <text evidence="2 11">Belongs to the MscL family.</text>
</comment>
<accession>A0A840RAS6</accession>
<feature type="transmembrane region" description="Helical" evidence="11">
    <location>
        <begin position="88"/>
        <end position="106"/>
    </location>
</feature>
<evidence type="ECO:0000313" key="12">
    <source>
        <dbReference type="EMBL" id="MBB5189523.1"/>
    </source>
</evidence>
<dbReference type="AlphaFoldDB" id="A0A840RAS6"/>
<organism evidence="12 13">
    <name type="scientific">Silvimonas terrae</name>
    <dbReference type="NCBI Taxonomy" id="300266"/>
    <lineage>
        <taxon>Bacteria</taxon>
        <taxon>Pseudomonadati</taxon>
        <taxon>Pseudomonadota</taxon>
        <taxon>Betaproteobacteria</taxon>
        <taxon>Neisseriales</taxon>
        <taxon>Chitinibacteraceae</taxon>
        <taxon>Silvimonas</taxon>
    </lineage>
</organism>
<dbReference type="Pfam" id="PF01741">
    <property type="entry name" value="MscL"/>
    <property type="match status" value="1"/>
</dbReference>
<dbReference type="NCBIfam" id="NF010557">
    <property type="entry name" value="PRK13952.1"/>
    <property type="match status" value="1"/>
</dbReference>
<dbReference type="RefSeq" id="WP_184096711.1">
    <property type="nucleotide sequence ID" value="NZ_JACHHN010000001.1"/>
</dbReference>
<evidence type="ECO:0000256" key="2">
    <source>
        <dbReference type="ARBA" id="ARBA00007254"/>
    </source>
</evidence>
<protein>
    <recommendedName>
        <fullName evidence="11">Large-conductance mechanosensitive channel</fullName>
    </recommendedName>
</protein>
<dbReference type="Proteomes" id="UP000543030">
    <property type="component" value="Unassembled WGS sequence"/>
</dbReference>
<comment type="caution">
    <text evidence="12">The sequence shown here is derived from an EMBL/GenBank/DDBJ whole genome shotgun (WGS) entry which is preliminary data.</text>
</comment>
<dbReference type="GO" id="GO:0005886">
    <property type="term" value="C:plasma membrane"/>
    <property type="evidence" value="ECO:0007669"/>
    <property type="project" value="UniProtKB-SubCell"/>
</dbReference>
<dbReference type="HAMAP" id="MF_00115">
    <property type="entry name" value="MscL"/>
    <property type="match status" value="1"/>
</dbReference>
<gene>
    <name evidence="11" type="primary">mscL</name>
    <name evidence="12" type="ORF">HNQ50_000233</name>
</gene>
<dbReference type="PRINTS" id="PR01264">
    <property type="entry name" value="MECHCHANNEL"/>
</dbReference>
<dbReference type="FunFam" id="1.10.1200.120:FF:000001">
    <property type="entry name" value="Large-conductance mechanosensitive channel"/>
    <property type="match status" value="1"/>
</dbReference>
<keyword evidence="6 11" id="KW-0812">Transmembrane</keyword>
<name>A0A840RAS6_9NEIS</name>
<dbReference type="EMBL" id="JACHHN010000001">
    <property type="protein sequence ID" value="MBB5189523.1"/>
    <property type="molecule type" value="Genomic_DNA"/>
</dbReference>
<evidence type="ECO:0000256" key="8">
    <source>
        <dbReference type="ARBA" id="ARBA00023065"/>
    </source>
</evidence>
<comment type="subunit">
    <text evidence="3 11">Homopentamer.</text>
</comment>
<evidence type="ECO:0000256" key="6">
    <source>
        <dbReference type="ARBA" id="ARBA00022692"/>
    </source>
</evidence>
<dbReference type="PANTHER" id="PTHR30266:SF2">
    <property type="entry name" value="LARGE-CONDUCTANCE MECHANOSENSITIVE CHANNEL"/>
    <property type="match status" value="1"/>
</dbReference>
<dbReference type="Gene3D" id="1.10.1200.120">
    <property type="entry name" value="Large-conductance mechanosensitive channel, MscL, domain 1"/>
    <property type="match status" value="1"/>
</dbReference>
<evidence type="ECO:0000256" key="10">
    <source>
        <dbReference type="ARBA" id="ARBA00023303"/>
    </source>
</evidence>
<keyword evidence="8 11" id="KW-0406">Ion transport</keyword>
<dbReference type="SUPFAM" id="SSF81330">
    <property type="entry name" value="Gated mechanosensitive channel"/>
    <property type="match status" value="1"/>
</dbReference>